<dbReference type="eggNOG" id="COG4333">
    <property type="taxonomic scope" value="Bacteria"/>
</dbReference>
<organism evidence="1 2">
    <name type="scientific">Exiguobacterium chiriqhucha RW-2</name>
    <dbReference type="NCBI Taxonomy" id="1345023"/>
    <lineage>
        <taxon>Bacteria</taxon>
        <taxon>Bacillati</taxon>
        <taxon>Bacillota</taxon>
        <taxon>Bacilli</taxon>
        <taxon>Bacillales</taxon>
        <taxon>Bacillales Family XII. Incertae Sedis</taxon>
        <taxon>Exiguobacterium</taxon>
    </lineage>
</organism>
<dbReference type="InterPro" id="IPR012441">
    <property type="entry name" value="DUF1643"/>
</dbReference>
<evidence type="ECO:0000313" key="2">
    <source>
        <dbReference type="Proteomes" id="UP000016464"/>
    </source>
</evidence>
<reference evidence="1 2" key="1">
    <citation type="journal article" date="2013" name="Genome Announc.">
        <title>Draft Genome Sequence of Exiguobacterium pavilionensis Strain RW-2, with Wide Thermal, Salinity, and pH Tolerance, Isolated from Modern Freshwater Microbialites.</title>
        <authorList>
            <person name="White R.A.III."/>
            <person name="Grassa C.J."/>
            <person name="Suttle C.A."/>
        </authorList>
    </citation>
    <scope>NUCLEOTIDE SEQUENCE [LARGE SCALE GENOMIC DNA]</scope>
    <source>
        <strain evidence="1 2">RW-2</strain>
    </source>
</reference>
<evidence type="ECO:0000313" key="1">
    <source>
        <dbReference type="EMBL" id="ERG68013.1"/>
    </source>
</evidence>
<gene>
    <name evidence="1" type="ORF">M467_12050</name>
</gene>
<dbReference type="Proteomes" id="UP000016464">
    <property type="component" value="Unassembled WGS sequence"/>
</dbReference>
<keyword evidence="2" id="KW-1185">Reference proteome</keyword>
<dbReference type="EMBL" id="ATCL01000012">
    <property type="protein sequence ID" value="ERG68013.1"/>
    <property type="molecule type" value="Genomic_DNA"/>
</dbReference>
<accession>U1LKF4</accession>
<name>U1LKF4_9BACL</name>
<protein>
    <recommendedName>
        <fullName evidence="3">DUF1643 domain-containing protein</fullName>
    </recommendedName>
</protein>
<dbReference type="Pfam" id="PF07799">
    <property type="entry name" value="DUF1643"/>
    <property type="match status" value="1"/>
</dbReference>
<dbReference type="RefSeq" id="WP_021065773.1">
    <property type="nucleotide sequence ID" value="NZ_ATCL01000012.1"/>
</dbReference>
<comment type="caution">
    <text evidence="1">The sequence shown here is derived from an EMBL/GenBank/DDBJ whole genome shotgun (WGS) entry which is preliminary data.</text>
</comment>
<dbReference type="OrthoDB" id="9807577at2"/>
<sequence length="209" mass="23814">MKRAWNSQYRVKAIVDETKQYRYQFSCEWGDGGKIITFVMLNPSVGNQEQEDPTLKKCIAYAKKWGYDGLNVVNLFAYISTEPKELKKQIDPVGPDNDRHVLEAIRNSEKVIVAWGQSIRTAFVKTRIKETLELLNSVDTYTLELTVCGEFPKHPLFLRGDLVPKLFRPATKKVIKVPRRTAPLNAHTSSEGLIGDSDVGLFNDPDWEL</sequence>
<dbReference type="AlphaFoldDB" id="U1LKF4"/>
<proteinExistence type="predicted"/>
<evidence type="ECO:0008006" key="3">
    <source>
        <dbReference type="Google" id="ProtNLM"/>
    </source>
</evidence>
<dbReference type="PATRIC" id="fig|1345023.5.peg.614"/>